<sequence length="396" mass="41867">MERALEVSVPRLLDPRFWEEGCDFAVPPGFARRAEVESLTAALAWGGDSAVVFATSGSTGVPKYVVLTKESLLASARQVCAHLGVRGDDVWLCPLPVGHVGGLGVFARAAVSGCKAVHLAGKWDVGRFLEVCRTERATWCSLVPTQVHDLVAAGESAPSSLRGVVVGGGALGDELYAAARKLGWPLLRSFGMTETASQIATARPDDPRMLVMNGWDVRTDAADGRRLGRLSVRGAALFSGYLSAAAEESNGELVAGADGEGWFSTSDRVELVEHADGLEIVPAGRADDLVKVLGELVAVDGVERQLHRLLVNAGAVPHAVAVCAVPDARREHRLVAVIDESLAQGAEGAAIERFNRDEATLGVERLGTIVRVPRIPRSALGKVRRSELVALVQGDI</sequence>
<dbReference type="PANTHER" id="PTHR43201">
    <property type="entry name" value="ACYL-COA SYNTHETASE"/>
    <property type="match status" value="1"/>
</dbReference>
<dbReference type="Pfam" id="PF00501">
    <property type="entry name" value="AMP-binding"/>
    <property type="match status" value="1"/>
</dbReference>
<dbReference type="RefSeq" id="WP_164362789.1">
    <property type="nucleotide sequence ID" value="NZ_CP066776.1"/>
</dbReference>
<keyword evidence="2 4" id="KW-0436">Ligase</keyword>
<dbReference type="Gene3D" id="3.40.50.12780">
    <property type="entry name" value="N-terminal domain of ligase-like"/>
    <property type="match status" value="1"/>
</dbReference>
<dbReference type="Gene3D" id="3.30.300.30">
    <property type="match status" value="1"/>
</dbReference>
<dbReference type="InterPro" id="IPR000873">
    <property type="entry name" value="AMP-dep_synth/lig_dom"/>
</dbReference>
<dbReference type="InterPro" id="IPR020845">
    <property type="entry name" value="AMP-binding_CS"/>
</dbReference>
<organism evidence="4 5">
    <name type="scientific">Sulfuriroseicoccus oceanibius</name>
    <dbReference type="NCBI Taxonomy" id="2707525"/>
    <lineage>
        <taxon>Bacteria</taxon>
        <taxon>Pseudomonadati</taxon>
        <taxon>Verrucomicrobiota</taxon>
        <taxon>Verrucomicrobiia</taxon>
        <taxon>Verrucomicrobiales</taxon>
        <taxon>Verrucomicrobiaceae</taxon>
        <taxon>Sulfuriroseicoccus</taxon>
    </lineage>
</organism>
<evidence type="ECO:0000256" key="2">
    <source>
        <dbReference type="ARBA" id="ARBA00022598"/>
    </source>
</evidence>
<accession>A0A6B3L681</accession>
<dbReference type="KEGG" id="soa:G3M56_005880"/>
<proteinExistence type="inferred from homology"/>
<comment type="similarity">
    <text evidence="1">Belongs to the ATP-dependent AMP-binding enzyme family.</text>
</comment>
<feature type="domain" description="AMP-dependent synthetase/ligase" evidence="3">
    <location>
        <begin position="44"/>
        <end position="242"/>
    </location>
</feature>
<evidence type="ECO:0000313" key="4">
    <source>
        <dbReference type="EMBL" id="QQL46110.1"/>
    </source>
</evidence>
<keyword evidence="5" id="KW-1185">Reference proteome</keyword>
<dbReference type="Proteomes" id="UP000475117">
    <property type="component" value="Chromosome"/>
</dbReference>
<dbReference type="CDD" id="cd04433">
    <property type="entry name" value="AFD_class_I"/>
    <property type="match status" value="1"/>
</dbReference>
<evidence type="ECO:0000256" key="1">
    <source>
        <dbReference type="ARBA" id="ARBA00006432"/>
    </source>
</evidence>
<dbReference type="GO" id="GO:0031956">
    <property type="term" value="F:medium-chain fatty acid-CoA ligase activity"/>
    <property type="evidence" value="ECO:0007669"/>
    <property type="project" value="TreeGrafter"/>
</dbReference>
<name>A0A6B3L681_9BACT</name>
<dbReference type="InterPro" id="IPR042099">
    <property type="entry name" value="ANL_N_sf"/>
</dbReference>
<dbReference type="SUPFAM" id="SSF56801">
    <property type="entry name" value="Acetyl-CoA synthetase-like"/>
    <property type="match status" value="1"/>
</dbReference>
<dbReference type="PANTHER" id="PTHR43201:SF5">
    <property type="entry name" value="MEDIUM-CHAIN ACYL-COA LIGASE ACSF2, MITOCHONDRIAL"/>
    <property type="match status" value="1"/>
</dbReference>
<dbReference type="PROSITE" id="PS00455">
    <property type="entry name" value="AMP_BINDING"/>
    <property type="match status" value="1"/>
</dbReference>
<gene>
    <name evidence="4" type="ORF">G3M56_005880</name>
</gene>
<dbReference type="AlphaFoldDB" id="A0A6B3L681"/>
<protein>
    <submittedName>
        <fullName evidence="4">Long-chain fatty acid--CoA ligase</fullName>
    </submittedName>
</protein>
<evidence type="ECO:0000313" key="5">
    <source>
        <dbReference type="Proteomes" id="UP000475117"/>
    </source>
</evidence>
<dbReference type="InterPro" id="IPR045851">
    <property type="entry name" value="AMP-bd_C_sf"/>
</dbReference>
<evidence type="ECO:0000259" key="3">
    <source>
        <dbReference type="Pfam" id="PF00501"/>
    </source>
</evidence>
<dbReference type="EMBL" id="CP066776">
    <property type="protein sequence ID" value="QQL46110.1"/>
    <property type="molecule type" value="Genomic_DNA"/>
</dbReference>
<reference evidence="4 5" key="1">
    <citation type="submission" date="2020-12" db="EMBL/GenBank/DDBJ databases">
        <title>Sulforoseuscoccus oceanibium gen. nov., sp. nov., a representative of the phylum Verrucomicrobia with special cytoplasmic membrane, and proposal of Sulforoseuscoccusaceae fam. nov.</title>
        <authorList>
            <person name="Xi F."/>
        </authorList>
    </citation>
    <scope>NUCLEOTIDE SEQUENCE [LARGE SCALE GENOMIC DNA]</scope>
    <source>
        <strain evidence="4 5">T37</strain>
    </source>
</reference>
<dbReference type="GO" id="GO:0006631">
    <property type="term" value="P:fatty acid metabolic process"/>
    <property type="evidence" value="ECO:0007669"/>
    <property type="project" value="TreeGrafter"/>
</dbReference>